<evidence type="ECO:0000313" key="3">
    <source>
        <dbReference type="Proteomes" id="UP000034704"/>
    </source>
</evidence>
<name>A0A0G1CCU7_9BACT</name>
<feature type="transmembrane region" description="Helical" evidence="1">
    <location>
        <begin position="45"/>
        <end position="62"/>
    </location>
</feature>
<comment type="caution">
    <text evidence="2">The sequence shown here is derived from an EMBL/GenBank/DDBJ whole genome shotgun (WGS) entry which is preliminary data.</text>
</comment>
<dbReference type="AlphaFoldDB" id="A0A0G1CCU7"/>
<keyword evidence="1" id="KW-0812">Transmembrane</keyword>
<dbReference type="Proteomes" id="UP000034704">
    <property type="component" value="Unassembled WGS sequence"/>
</dbReference>
<organism evidence="2 3">
    <name type="scientific">Candidatus Nomurabacteria bacterium GW2011_GWC2_42_20</name>
    <dbReference type="NCBI Taxonomy" id="1618756"/>
    <lineage>
        <taxon>Bacteria</taxon>
        <taxon>Candidatus Nomuraibacteriota</taxon>
    </lineage>
</organism>
<evidence type="ECO:0000256" key="1">
    <source>
        <dbReference type="SAM" id="Phobius"/>
    </source>
</evidence>
<proteinExistence type="predicted"/>
<keyword evidence="1" id="KW-0472">Membrane</keyword>
<dbReference type="EMBL" id="LCDG01000007">
    <property type="protein sequence ID" value="KKS47463.1"/>
    <property type="molecule type" value="Genomic_DNA"/>
</dbReference>
<accession>A0A0G1CCU7</accession>
<protein>
    <submittedName>
        <fullName evidence="2">Uncharacterized protein</fullName>
    </submittedName>
</protein>
<keyword evidence="1" id="KW-1133">Transmembrane helix</keyword>
<sequence length="77" mass="8559">MSNEDIQFDVDQIQRPSFKSKESLLVRMVIRCSGGFIKDEKQANYVLLGITVVAFTLSFLLFPGSVEVSPIQVPPAL</sequence>
<reference evidence="2 3" key="1">
    <citation type="journal article" date="2015" name="Nature">
        <title>rRNA introns, odd ribosomes, and small enigmatic genomes across a large radiation of phyla.</title>
        <authorList>
            <person name="Brown C.T."/>
            <person name="Hug L.A."/>
            <person name="Thomas B.C."/>
            <person name="Sharon I."/>
            <person name="Castelle C.J."/>
            <person name="Singh A."/>
            <person name="Wilkins M.J."/>
            <person name="Williams K.H."/>
            <person name="Banfield J.F."/>
        </authorList>
    </citation>
    <scope>NUCLEOTIDE SEQUENCE [LARGE SCALE GENOMIC DNA]</scope>
</reference>
<gene>
    <name evidence="2" type="ORF">UV12_C0007G0003</name>
</gene>
<evidence type="ECO:0000313" key="2">
    <source>
        <dbReference type="EMBL" id="KKS47463.1"/>
    </source>
</evidence>